<dbReference type="InterPro" id="IPR023214">
    <property type="entry name" value="HAD_sf"/>
</dbReference>
<comment type="caution">
    <text evidence="1">The sequence shown here is derived from an EMBL/GenBank/DDBJ whole genome shotgun (WGS) entry which is preliminary data.</text>
</comment>
<dbReference type="Gene3D" id="3.40.50.1000">
    <property type="entry name" value="HAD superfamily/HAD-like"/>
    <property type="match status" value="2"/>
</dbReference>
<accession>A0A2T4JZB4</accession>
<dbReference type="PANTHER" id="PTHR19288">
    <property type="entry name" value="4-NITROPHENYLPHOSPHATASE-RELATED"/>
    <property type="match status" value="1"/>
</dbReference>
<dbReference type="PANTHER" id="PTHR19288:SF90">
    <property type="entry name" value="OS08G0542600 PROTEIN"/>
    <property type="match status" value="1"/>
</dbReference>
<dbReference type="RefSeq" id="WP_107662370.1">
    <property type="nucleotide sequence ID" value="NZ_PZKG01000007.1"/>
</dbReference>
<evidence type="ECO:0000313" key="1">
    <source>
        <dbReference type="EMBL" id="PTE23262.1"/>
    </source>
</evidence>
<dbReference type="EMBL" id="PZKG01000007">
    <property type="protein sequence ID" value="PTE23262.1"/>
    <property type="molecule type" value="Genomic_DNA"/>
</dbReference>
<evidence type="ECO:0000313" key="2">
    <source>
        <dbReference type="Proteomes" id="UP000241010"/>
    </source>
</evidence>
<organism evidence="1 2">
    <name type="scientific">Cereibacter changlensis JA139</name>
    <dbReference type="NCBI Taxonomy" id="1188249"/>
    <lineage>
        <taxon>Bacteria</taxon>
        <taxon>Pseudomonadati</taxon>
        <taxon>Pseudomonadota</taxon>
        <taxon>Alphaproteobacteria</taxon>
        <taxon>Rhodobacterales</taxon>
        <taxon>Paracoccaceae</taxon>
        <taxon>Cereibacter</taxon>
    </lineage>
</organism>
<dbReference type="NCBIfam" id="TIGR01459">
    <property type="entry name" value="HAD-SF-IIA-hyp4"/>
    <property type="match status" value="1"/>
</dbReference>
<gene>
    <name evidence="1" type="ORF">C5F48_02710</name>
</gene>
<dbReference type="CDD" id="cd07525">
    <property type="entry name" value="HAD_like"/>
    <property type="match status" value="1"/>
</dbReference>
<dbReference type="Pfam" id="PF13344">
    <property type="entry name" value="Hydrolase_6"/>
    <property type="match status" value="1"/>
</dbReference>
<dbReference type="InterPro" id="IPR006356">
    <property type="entry name" value="HAD-SF_hydro_IIA_hyp3"/>
</dbReference>
<protein>
    <submittedName>
        <fullName evidence="1">TIGR01459 family HAD-type hydrolase</fullName>
    </submittedName>
</protein>
<dbReference type="NCBIfam" id="TIGR01460">
    <property type="entry name" value="HAD-SF-IIA"/>
    <property type="match status" value="1"/>
</dbReference>
<keyword evidence="1" id="KW-0378">Hydrolase</keyword>
<dbReference type="InterPro" id="IPR006357">
    <property type="entry name" value="HAD-SF_hydro_IIA"/>
</dbReference>
<dbReference type="AlphaFoldDB" id="A0A2T4JZB4"/>
<sequence length="297" mass="32067">MTRLIASLADVSSQYRAVFCDLWGCLHNGREAFPSAVAALQAFRKQGGTVVLLTNAPRPKPSVVRQLDVIGVPHDAYDEVVTSGDAAQYALLTGAVGRKVFHLGPEKDHSFFTEFADDLSQTLAGEPPIVRVPLDEAEGIVCTGLVDDLTETPEDYRATLLYAKTNGLKLLCANPDIVVDFGDKRLYCAGALAQAYDEMGGESLYFGKPHPPIYDLARRRLAALDHTARAEDILCIGDGIFTDIRGGVAEGLDTLFVSEGLAAGEFGPDPVNLDTELLEIWLAARQLDPTLTIGHLR</sequence>
<dbReference type="InterPro" id="IPR036412">
    <property type="entry name" value="HAD-like_sf"/>
</dbReference>
<keyword evidence="2" id="KW-1185">Reference proteome</keyword>
<dbReference type="SUPFAM" id="SSF56784">
    <property type="entry name" value="HAD-like"/>
    <property type="match status" value="1"/>
</dbReference>
<name>A0A2T4JZB4_9RHOB</name>
<dbReference type="GO" id="GO:0016791">
    <property type="term" value="F:phosphatase activity"/>
    <property type="evidence" value="ECO:0007669"/>
    <property type="project" value="TreeGrafter"/>
</dbReference>
<reference evidence="1 2" key="1">
    <citation type="submission" date="2018-03" db="EMBL/GenBank/DDBJ databases">
        <title>Cereibacter changlensis.</title>
        <authorList>
            <person name="Meyer T.E."/>
            <person name="Miller S."/>
            <person name="Lodha T."/>
            <person name="Gandham S."/>
            <person name="Chintalapati S."/>
            <person name="Chintalapati V.R."/>
        </authorList>
    </citation>
    <scope>NUCLEOTIDE SEQUENCE [LARGE SCALE GENOMIC DNA]</scope>
    <source>
        <strain evidence="1 2">JA139</strain>
    </source>
</reference>
<dbReference type="Proteomes" id="UP000241010">
    <property type="component" value="Unassembled WGS sequence"/>
</dbReference>
<proteinExistence type="predicted"/>
<dbReference type="Pfam" id="PF13242">
    <property type="entry name" value="Hydrolase_like"/>
    <property type="match status" value="1"/>
</dbReference>
<dbReference type="OrthoDB" id="9791073at2"/>
<dbReference type="GO" id="GO:0005737">
    <property type="term" value="C:cytoplasm"/>
    <property type="evidence" value="ECO:0007669"/>
    <property type="project" value="TreeGrafter"/>
</dbReference>